<evidence type="ECO:0000259" key="11">
    <source>
        <dbReference type="Pfam" id="PF03895"/>
    </source>
</evidence>
<evidence type="ECO:0000313" key="14">
    <source>
        <dbReference type="Proteomes" id="UP000249135"/>
    </source>
</evidence>
<dbReference type="InterPro" id="IPR008635">
    <property type="entry name" value="Coiled_stalk_dom"/>
</dbReference>
<gene>
    <name evidence="13" type="ORF">DI563_21680</name>
</gene>
<keyword evidence="7" id="KW-0732">Signal</keyword>
<dbReference type="InterPro" id="IPR011049">
    <property type="entry name" value="Serralysin-like_metalloprot_C"/>
</dbReference>
<dbReference type="SUPFAM" id="SSF101967">
    <property type="entry name" value="Adhesin YadA, collagen-binding domain"/>
    <property type="match status" value="1"/>
</dbReference>
<dbReference type="Gene3D" id="3.30.1300.30">
    <property type="entry name" value="GSPII I/J protein-like"/>
    <property type="match status" value="1"/>
</dbReference>
<evidence type="ECO:0000256" key="7">
    <source>
        <dbReference type="ARBA" id="ARBA00022729"/>
    </source>
</evidence>
<evidence type="ECO:0000259" key="12">
    <source>
        <dbReference type="Pfam" id="PF05662"/>
    </source>
</evidence>
<dbReference type="GO" id="GO:0015031">
    <property type="term" value="P:protein transport"/>
    <property type="evidence" value="ECO:0007669"/>
    <property type="project" value="UniProtKB-KW"/>
</dbReference>
<comment type="caution">
    <text evidence="13">The sequence shown here is derived from an EMBL/GenBank/DDBJ whole genome shotgun (WGS) entry which is preliminary data.</text>
</comment>
<name>A0A2W5PXW8_VARPD</name>
<dbReference type="Proteomes" id="UP000249135">
    <property type="component" value="Unassembled WGS sequence"/>
</dbReference>
<dbReference type="Pfam" id="PF05662">
    <property type="entry name" value="YadA_stalk"/>
    <property type="match status" value="1"/>
</dbReference>
<keyword evidence="9" id="KW-0472">Membrane</keyword>
<dbReference type="Pfam" id="PF03895">
    <property type="entry name" value="YadA_anchor"/>
    <property type="match status" value="1"/>
</dbReference>
<comment type="similarity">
    <text evidence="3">Belongs to the autotransporter-2 (AT-2) (TC 1.B.40) family.</text>
</comment>
<evidence type="ECO:0000256" key="3">
    <source>
        <dbReference type="ARBA" id="ARBA00005848"/>
    </source>
</evidence>
<evidence type="ECO:0000256" key="2">
    <source>
        <dbReference type="ARBA" id="ARBA00004442"/>
    </source>
</evidence>
<keyword evidence="8" id="KW-0653">Protein transport</keyword>
<evidence type="ECO:0000256" key="8">
    <source>
        <dbReference type="ARBA" id="ARBA00022927"/>
    </source>
</evidence>
<dbReference type="AlphaFoldDB" id="A0A2W5PXW8"/>
<dbReference type="GO" id="GO:0009986">
    <property type="term" value="C:cell surface"/>
    <property type="evidence" value="ECO:0007669"/>
    <property type="project" value="UniProtKB-SubCell"/>
</dbReference>
<reference evidence="13 14" key="1">
    <citation type="submission" date="2017-08" db="EMBL/GenBank/DDBJ databases">
        <title>Infants hospitalized years apart are colonized by the same room-sourced microbial strains.</title>
        <authorList>
            <person name="Brooks B."/>
            <person name="Olm M.R."/>
            <person name="Firek B.A."/>
            <person name="Baker R."/>
            <person name="Thomas B.C."/>
            <person name="Morowitz M.J."/>
            <person name="Banfield J.F."/>
        </authorList>
    </citation>
    <scope>NUCLEOTIDE SEQUENCE [LARGE SCALE GENOMIC DNA]</scope>
    <source>
        <strain evidence="13">S2_005_003_R2_41</strain>
    </source>
</reference>
<feature type="domain" description="Trimeric autotransporter adhesin YadA-like C-terminal membrane anchor" evidence="11">
    <location>
        <begin position="71"/>
        <end position="131"/>
    </location>
</feature>
<organism evidence="13 14">
    <name type="scientific">Variovorax paradoxus</name>
    <dbReference type="NCBI Taxonomy" id="34073"/>
    <lineage>
        <taxon>Bacteria</taxon>
        <taxon>Pseudomonadati</taxon>
        <taxon>Pseudomonadota</taxon>
        <taxon>Betaproteobacteria</taxon>
        <taxon>Burkholderiales</taxon>
        <taxon>Comamonadaceae</taxon>
        <taxon>Variovorax</taxon>
    </lineage>
</organism>
<dbReference type="GO" id="GO:0009279">
    <property type="term" value="C:cell outer membrane"/>
    <property type="evidence" value="ECO:0007669"/>
    <property type="project" value="UniProtKB-SubCell"/>
</dbReference>
<keyword evidence="10" id="KW-0998">Cell outer membrane</keyword>
<dbReference type="EMBL" id="QFPP01000358">
    <property type="protein sequence ID" value="PZQ67315.1"/>
    <property type="molecule type" value="Genomic_DNA"/>
</dbReference>
<feature type="domain" description="Trimeric autotransporter adhesin YadA-like stalk" evidence="12">
    <location>
        <begin position="14"/>
        <end position="48"/>
    </location>
</feature>
<evidence type="ECO:0000256" key="4">
    <source>
        <dbReference type="ARBA" id="ARBA00022448"/>
    </source>
</evidence>
<proteinExistence type="inferred from homology"/>
<dbReference type="InterPro" id="IPR005594">
    <property type="entry name" value="YadA_C"/>
</dbReference>
<dbReference type="Gene3D" id="2.150.10.10">
    <property type="entry name" value="Serralysin-like metalloprotease, C-terminal"/>
    <property type="match status" value="1"/>
</dbReference>
<evidence type="ECO:0000256" key="5">
    <source>
        <dbReference type="ARBA" id="ARBA00022452"/>
    </source>
</evidence>
<keyword evidence="6" id="KW-0812">Transmembrane</keyword>
<keyword evidence="4" id="KW-0813">Transport</keyword>
<evidence type="ECO:0000313" key="13">
    <source>
        <dbReference type="EMBL" id="PZQ67315.1"/>
    </source>
</evidence>
<dbReference type="InterPro" id="IPR045584">
    <property type="entry name" value="Pilin-like"/>
</dbReference>
<sequence>SMTVSGINAGGQTITNVAPGVNGTDAVNVNQLSAGLGTVNNNVNALRQEMVDNRRDAQAGVAAAMAMAGMPQAYLPGKSMLAAGAASFKGQTAIAIGLSKISDNGKWVTKITGSANTRGDVGVSVGAGFQW</sequence>
<dbReference type="SUPFAM" id="SSF54523">
    <property type="entry name" value="Pili subunits"/>
    <property type="match status" value="1"/>
</dbReference>
<evidence type="ECO:0000256" key="10">
    <source>
        <dbReference type="ARBA" id="ARBA00023237"/>
    </source>
</evidence>
<evidence type="ECO:0000256" key="6">
    <source>
        <dbReference type="ARBA" id="ARBA00022692"/>
    </source>
</evidence>
<accession>A0A2W5PXW8</accession>
<feature type="non-terminal residue" evidence="13">
    <location>
        <position position="1"/>
    </location>
</feature>
<evidence type="ECO:0000256" key="1">
    <source>
        <dbReference type="ARBA" id="ARBA00004241"/>
    </source>
</evidence>
<evidence type="ECO:0000256" key="9">
    <source>
        <dbReference type="ARBA" id="ARBA00023136"/>
    </source>
</evidence>
<protein>
    <submittedName>
        <fullName evidence="13">Calcium-binding protein</fullName>
    </submittedName>
</protein>
<keyword evidence="5" id="KW-1134">Transmembrane beta strand</keyword>
<comment type="subcellular location">
    <subcellularLocation>
        <location evidence="2">Cell outer membrane</location>
    </subcellularLocation>
    <subcellularLocation>
        <location evidence="1">Cell surface</location>
    </subcellularLocation>
</comment>